<dbReference type="PIRSF" id="PIRSF029287">
    <property type="entry name" value="UCP029287"/>
    <property type="match status" value="1"/>
</dbReference>
<comment type="caution">
    <text evidence="1">The sequence shown here is derived from an EMBL/GenBank/DDBJ whole genome shotgun (WGS) entry which is preliminary data.</text>
</comment>
<dbReference type="InterPro" id="IPR017748">
    <property type="entry name" value="TagF"/>
</dbReference>
<keyword evidence="2" id="KW-1185">Reference proteome</keyword>
<dbReference type="Proteomes" id="UP001241747">
    <property type="component" value="Unassembled WGS sequence"/>
</dbReference>
<dbReference type="Gene3D" id="3.40.1730.10">
    <property type="entry name" value="pa0076 domain"/>
    <property type="match status" value="1"/>
</dbReference>
<dbReference type="EMBL" id="JAUSVY010000004">
    <property type="protein sequence ID" value="MDQ0505583.1"/>
    <property type="molecule type" value="Genomic_DNA"/>
</dbReference>
<evidence type="ECO:0000313" key="2">
    <source>
        <dbReference type="Proteomes" id="UP001241747"/>
    </source>
</evidence>
<sequence>MTAAGRAQGGLYGKIPSKDDFVRRNLPLSFVTPWDGWLNRVMAGSAEPGSGAWKAAYLTSPPWRFALDPGVAGPEGWIGVLASSLDRFGRAFPLTLAVPFARDFGILDLHEETRPLTSGLEDLVLEVIDGTLDLEQAAAALVSLAGRLLPAPHPDPVTRTAREGATRADRTWVLTGRRLPTVAGAASELLTWSLRAGAAGPVGLSCWWHEGWDEHPPVWLMTRGLPAPDVFARMMDGAWSAIAPPGEVIRHER</sequence>
<protein>
    <submittedName>
        <fullName evidence="1">Type VI secretion system protein ImpM</fullName>
    </submittedName>
</protein>
<evidence type="ECO:0000313" key="1">
    <source>
        <dbReference type="EMBL" id="MDQ0505583.1"/>
    </source>
</evidence>
<dbReference type="Pfam" id="PF09867">
    <property type="entry name" value="TagF_N"/>
    <property type="match status" value="1"/>
</dbReference>
<name>A0ABU0LEP9_XANAG</name>
<accession>A0ABU0LEP9</accession>
<proteinExistence type="predicted"/>
<dbReference type="NCBIfam" id="TIGR03373">
    <property type="entry name" value="VI_minor_4"/>
    <property type="match status" value="1"/>
</dbReference>
<gene>
    <name evidence="1" type="ORF">QOZ94_002379</name>
</gene>
<reference evidence="1 2" key="1">
    <citation type="submission" date="2023-07" db="EMBL/GenBank/DDBJ databases">
        <title>Genomic Encyclopedia of Type Strains, Phase IV (KMG-IV): sequencing the most valuable type-strain genomes for metagenomic binning, comparative biology and taxonomic classification.</title>
        <authorList>
            <person name="Goeker M."/>
        </authorList>
    </citation>
    <scope>NUCLEOTIDE SEQUENCE [LARGE SCALE GENOMIC DNA]</scope>
    <source>
        <strain evidence="1 2">DSM 3770</strain>
    </source>
</reference>
<dbReference type="RefSeq" id="WP_237343964.1">
    <property type="nucleotide sequence ID" value="NZ_JABWGX010000002.1"/>
</dbReference>
<organism evidence="1 2">
    <name type="scientific">Xanthobacter agilis</name>
    <dbReference type="NCBI Taxonomy" id="47492"/>
    <lineage>
        <taxon>Bacteria</taxon>
        <taxon>Pseudomonadati</taxon>
        <taxon>Pseudomonadota</taxon>
        <taxon>Alphaproteobacteria</taxon>
        <taxon>Hyphomicrobiales</taxon>
        <taxon>Xanthobacteraceae</taxon>
        <taxon>Xanthobacter</taxon>
    </lineage>
</organism>
<dbReference type="InterPro" id="IPR038225">
    <property type="entry name" value="TagF_sf"/>
</dbReference>